<evidence type="ECO:0000256" key="8">
    <source>
        <dbReference type="HAMAP-Rule" id="MF_00222"/>
    </source>
</evidence>
<comment type="catalytic activity">
    <reaction evidence="7 8">
        <text>shikimate + NADP(+) = 3-dehydroshikimate + NADPH + H(+)</text>
        <dbReference type="Rhea" id="RHEA:17737"/>
        <dbReference type="ChEBI" id="CHEBI:15378"/>
        <dbReference type="ChEBI" id="CHEBI:16630"/>
        <dbReference type="ChEBI" id="CHEBI:36208"/>
        <dbReference type="ChEBI" id="CHEBI:57783"/>
        <dbReference type="ChEBI" id="CHEBI:58349"/>
        <dbReference type="EC" id="1.1.1.25"/>
    </reaction>
</comment>
<dbReference type="Gene3D" id="3.40.50.720">
    <property type="entry name" value="NAD(P)-binding Rossmann-like Domain"/>
    <property type="match status" value="1"/>
</dbReference>
<gene>
    <name evidence="8 12" type="primary">aroE</name>
    <name evidence="12" type="ORF">LVJ82_15735</name>
</gene>
<feature type="binding site" evidence="8">
    <location>
        <position position="214"/>
    </location>
    <ligand>
        <name>NADP(+)</name>
        <dbReference type="ChEBI" id="CHEBI:58349"/>
    </ligand>
</feature>
<dbReference type="InterPro" id="IPR036291">
    <property type="entry name" value="NAD(P)-bd_dom_sf"/>
</dbReference>
<dbReference type="InterPro" id="IPR013708">
    <property type="entry name" value="Shikimate_DH-bd_N"/>
</dbReference>
<evidence type="ECO:0000259" key="9">
    <source>
        <dbReference type="Pfam" id="PF01488"/>
    </source>
</evidence>
<dbReference type="GO" id="GO:0004764">
    <property type="term" value="F:shikimate 3-dehydrogenase (NADP+) activity"/>
    <property type="evidence" value="ECO:0007669"/>
    <property type="project" value="UniProtKB-EC"/>
</dbReference>
<keyword evidence="13" id="KW-1185">Reference proteome</keyword>
<dbReference type="SUPFAM" id="SSF53223">
    <property type="entry name" value="Aminoacid dehydrogenase-like, N-terminal domain"/>
    <property type="match status" value="1"/>
</dbReference>
<feature type="active site" description="Proton acceptor" evidence="8">
    <location>
        <position position="68"/>
    </location>
</feature>
<dbReference type="PANTHER" id="PTHR21089">
    <property type="entry name" value="SHIKIMATE DEHYDROGENASE"/>
    <property type="match status" value="1"/>
</dbReference>
<dbReference type="InterPro" id="IPR041121">
    <property type="entry name" value="SDH_C"/>
</dbReference>
<dbReference type="InterPro" id="IPR011342">
    <property type="entry name" value="Shikimate_DH"/>
</dbReference>
<dbReference type="Gene3D" id="3.40.50.10860">
    <property type="entry name" value="Leucine Dehydrogenase, chain A, domain 1"/>
    <property type="match status" value="1"/>
</dbReference>
<dbReference type="CDD" id="cd01065">
    <property type="entry name" value="NAD_bind_Shikimate_DH"/>
    <property type="match status" value="1"/>
</dbReference>
<dbReference type="PANTHER" id="PTHR21089:SF1">
    <property type="entry name" value="BIFUNCTIONAL 3-DEHYDROQUINATE DEHYDRATASE_SHIKIMATE DEHYDROGENASE, CHLOROPLASTIC"/>
    <property type="match status" value="1"/>
</dbReference>
<feature type="binding site" evidence="8">
    <location>
        <position position="80"/>
    </location>
    <ligand>
        <name>NADP(+)</name>
        <dbReference type="ChEBI" id="CHEBI:58349"/>
    </ligand>
</feature>
<feature type="binding site" evidence="8">
    <location>
        <begin position="17"/>
        <end position="19"/>
    </location>
    <ligand>
        <name>shikimate</name>
        <dbReference type="ChEBI" id="CHEBI:36208"/>
    </ligand>
</feature>
<feature type="binding site" evidence="8">
    <location>
        <position position="216"/>
    </location>
    <ligand>
        <name>shikimate</name>
        <dbReference type="ChEBI" id="CHEBI:36208"/>
    </ligand>
</feature>
<dbReference type="EC" id="1.1.1.25" evidence="2 8"/>
<keyword evidence="4 8" id="KW-0521">NADP</keyword>
<comment type="function">
    <text evidence="8">Involved in the biosynthesis of the chorismate, which leads to the biosynthesis of aromatic amino acids. Catalyzes the reversible NADPH linked reduction of 3-dehydroshikimate (DHSA) to yield shikimate (SA).</text>
</comment>
<dbReference type="Pfam" id="PF01488">
    <property type="entry name" value="Shikimate_DH"/>
    <property type="match status" value="1"/>
</dbReference>
<proteinExistence type="inferred from homology"/>
<dbReference type="RefSeq" id="WP_058357430.1">
    <property type="nucleotide sequence ID" value="NZ_CABKVG010000010.1"/>
</dbReference>
<organism evidence="12 13">
    <name type="scientific">Vitreoscilla massiliensis</name>
    <dbReference type="NCBI Taxonomy" id="1689272"/>
    <lineage>
        <taxon>Bacteria</taxon>
        <taxon>Pseudomonadati</taxon>
        <taxon>Pseudomonadota</taxon>
        <taxon>Betaproteobacteria</taxon>
        <taxon>Neisseriales</taxon>
        <taxon>Neisseriaceae</taxon>
        <taxon>Vitreoscilla</taxon>
    </lineage>
</organism>
<evidence type="ECO:0000256" key="2">
    <source>
        <dbReference type="ARBA" id="ARBA00012962"/>
    </source>
</evidence>
<evidence type="ECO:0000256" key="3">
    <source>
        <dbReference type="ARBA" id="ARBA00022605"/>
    </source>
</evidence>
<accession>A0ABY4E0N9</accession>
<comment type="similarity">
    <text evidence="8">Belongs to the shikimate dehydrogenase family.</text>
</comment>
<evidence type="ECO:0000256" key="7">
    <source>
        <dbReference type="ARBA" id="ARBA00049442"/>
    </source>
</evidence>
<comment type="subunit">
    <text evidence="8">Homodimer.</text>
</comment>
<evidence type="ECO:0000256" key="4">
    <source>
        <dbReference type="ARBA" id="ARBA00022857"/>
    </source>
</evidence>
<dbReference type="InterPro" id="IPR022893">
    <property type="entry name" value="Shikimate_DH_fam"/>
</dbReference>
<dbReference type="SUPFAM" id="SSF51735">
    <property type="entry name" value="NAD(P)-binding Rossmann-fold domains"/>
    <property type="match status" value="1"/>
</dbReference>
<evidence type="ECO:0000256" key="5">
    <source>
        <dbReference type="ARBA" id="ARBA00023002"/>
    </source>
</evidence>
<protein>
    <recommendedName>
        <fullName evidence="2 8">Shikimate dehydrogenase (NADP(+))</fullName>
        <shortName evidence="8">SDH</shortName>
        <ecNumber evidence="2 8">1.1.1.25</ecNumber>
    </recommendedName>
</protein>
<keyword evidence="6 8" id="KW-0057">Aromatic amino acid biosynthesis</keyword>
<feature type="domain" description="Quinate/shikimate 5-dehydrogenase/glutamyl-tRNA reductase" evidence="9">
    <location>
        <begin position="119"/>
        <end position="191"/>
    </location>
</feature>
<evidence type="ECO:0000313" key="12">
    <source>
        <dbReference type="EMBL" id="UOO88888.1"/>
    </source>
</evidence>
<dbReference type="InterPro" id="IPR046346">
    <property type="entry name" value="Aminoacid_DH-like_N_sf"/>
</dbReference>
<dbReference type="NCBIfam" id="TIGR00507">
    <property type="entry name" value="aroE"/>
    <property type="match status" value="1"/>
</dbReference>
<feature type="domain" description="SDH C-terminal" evidence="11">
    <location>
        <begin position="238"/>
        <end position="263"/>
    </location>
</feature>
<evidence type="ECO:0000256" key="1">
    <source>
        <dbReference type="ARBA" id="ARBA00004871"/>
    </source>
</evidence>
<dbReference type="NCBIfam" id="NF001310">
    <property type="entry name" value="PRK00258.1-2"/>
    <property type="match status" value="1"/>
</dbReference>
<comment type="caution">
    <text evidence="8">Lacks conserved residue(s) required for the propagation of feature annotation.</text>
</comment>
<dbReference type="Pfam" id="PF18317">
    <property type="entry name" value="SDH_C"/>
    <property type="match status" value="1"/>
</dbReference>
<dbReference type="EMBL" id="CP091511">
    <property type="protein sequence ID" value="UOO88888.1"/>
    <property type="molecule type" value="Genomic_DNA"/>
</dbReference>
<dbReference type="Pfam" id="PF08501">
    <property type="entry name" value="Shikimate_dh_N"/>
    <property type="match status" value="1"/>
</dbReference>
<sequence>MQPTARYAVFGHPIAHSRSPEIHLAFAKQEGVHISYEKMLLPLDGFTTGVRAQIDLGLQGANVTVPFKLDACAFADELSERADKAGAANTLIVRADGSVFGDNSDGLGLMQDISHNQGVDLRGKKVLLLGAGGAVRGVLQPLLQLQPASVTIANRSLDKAQDLAAVFGVEALSLQAASLHCYDIIINGTSTGLSNQAPDLAAHSFSQCELAYDMVYGAEPTPFMHMASAAGAQQAVDGLGMLVGQAAVSYQWWRGFQPDTLSVLASMRASLCSNH</sequence>
<name>A0ABY4E0N9_9NEIS</name>
<feature type="binding site" evidence="8">
    <location>
        <begin position="130"/>
        <end position="134"/>
    </location>
    <ligand>
        <name>NADP(+)</name>
        <dbReference type="ChEBI" id="CHEBI:58349"/>
    </ligand>
</feature>
<evidence type="ECO:0000256" key="6">
    <source>
        <dbReference type="ARBA" id="ARBA00023141"/>
    </source>
</evidence>
<keyword evidence="3 8" id="KW-0028">Amino-acid biosynthesis</keyword>
<reference evidence="12 13" key="1">
    <citation type="journal article" date="2022" name="Res Sq">
        <title>Evolution of multicellular longitudinally dividing oral cavity symbionts (Neisseriaceae).</title>
        <authorList>
            <person name="Nyongesa S."/>
            <person name="Weber P."/>
            <person name="Bernet E."/>
            <person name="Pullido F."/>
            <person name="Nieckarz M."/>
            <person name="Delaby M."/>
            <person name="Nieves C."/>
            <person name="Viehboeck T."/>
            <person name="Krause N."/>
            <person name="Rivera-Millot A."/>
            <person name="Nakamura A."/>
            <person name="Vischer N."/>
            <person name="VanNieuwenhze M."/>
            <person name="Brun Y."/>
            <person name="Cava F."/>
            <person name="Bulgheresi S."/>
            <person name="Veyrier F."/>
        </authorList>
    </citation>
    <scope>NUCLEOTIDE SEQUENCE [LARGE SCALE GENOMIC DNA]</scope>
    <source>
        <strain evidence="12 13">SN4</strain>
    </source>
</reference>
<feature type="binding site" evidence="8">
    <location>
        <position position="105"/>
    </location>
    <ligand>
        <name>shikimate</name>
        <dbReference type="ChEBI" id="CHEBI:36208"/>
    </ligand>
</feature>
<feature type="binding site" evidence="8">
    <location>
        <position position="238"/>
    </location>
    <ligand>
        <name>NADP(+)</name>
        <dbReference type="ChEBI" id="CHEBI:58349"/>
    </ligand>
</feature>
<keyword evidence="5 8" id="KW-0560">Oxidoreductase</keyword>
<evidence type="ECO:0000259" key="11">
    <source>
        <dbReference type="Pfam" id="PF18317"/>
    </source>
</evidence>
<feature type="binding site" evidence="8">
    <location>
        <position position="89"/>
    </location>
    <ligand>
        <name>shikimate</name>
        <dbReference type="ChEBI" id="CHEBI:36208"/>
    </ligand>
</feature>
<evidence type="ECO:0000313" key="13">
    <source>
        <dbReference type="Proteomes" id="UP000832011"/>
    </source>
</evidence>
<feature type="binding site" evidence="8">
    <location>
        <position position="64"/>
    </location>
    <ligand>
        <name>shikimate</name>
        <dbReference type="ChEBI" id="CHEBI:36208"/>
    </ligand>
</feature>
<dbReference type="InterPro" id="IPR006151">
    <property type="entry name" value="Shikm_DH/Glu-tRNA_Rdtase"/>
</dbReference>
<evidence type="ECO:0000259" key="10">
    <source>
        <dbReference type="Pfam" id="PF08501"/>
    </source>
</evidence>
<dbReference type="HAMAP" id="MF_00222">
    <property type="entry name" value="Shikimate_DH_AroE"/>
    <property type="match status" value="1"/>
</dbReference>
<feature type="domain" description="Shikimate dehydrogenase substrate binding N-terminal" evidence="10">
    <location>
        <begin position="9"/>
        <end position="91"/>
    </location>
</feature>
<comment type="pathway">
    <text evidence="1 8">Metabolic intermediate biosynthesis; chorismate biosynthesis; chorismate from D-erythrose 4-phosphate and phosphoenolpyruvate: step 4/7.</text>
</comment>
<feature type="binding site" evidence="8">
    <location>
        <position position="245"/>
    </location>
    <ligand>
        <name>shikimate</name>
        <dbReference type="ChEBI" id="CHEBI:36208"/>
    </ligand>
</feature>
<dbReference type="Proteomes" id="UP000832011">
    <property type="component" value="Chromosome"/>
</dbReference>